<dbReference type="STRING" id="137246.A0A401RNR0"/>
<evidence type="ECO:0000313" key="5">
    <source>
        <dbReference type="Proteomes" id="UP000287033"/>
    </source>
</evidence>
<comment type="caution">
    <text evidence="4">The sequence shown here is derived from an EMBL/GenBank/DDBJ whole genome shotgun (WGS) entry which is preliminary data.</text>
</comment>
<feature type="transmembrane region" description="Helical" evidence="2">
    <location>
        <begin position="235"/>
        <end position="259"/>
    </location>
</feature>
<keyword evidence="2" id="KW-0812">Transmembrane</keyword>
<keyword evidence="2" id="KW-0472">Membrane</keyword>
<dbReference type="InterPro" id="IPR013783">
    <property type="entry name" value="Ig-like_fold"/>
</dbReference>
<dbReference type="Proteomes" id="UP000287033">
    <property type="component" value="Unassembled WGS sequence"/>
</dbReference>
<keyword evidence="1" id="KW-1015">Disulfide bond</keyword>
<keyword evidence="3" id="KW-0732">Signal</keyword>
<dbReference type="InterPro" id="IPR036179">
    <property type="entry name" value="Ig-like_dom_sf"/>
</dbReference>
<dbReference type="InterPro" id="IPR050412">
    <property type="entry name" value="Ig-like_Receptors_ImmuneReg"/>
</dbReference>
<dbReference type="PANTHER" id="PTHR11738:SF186">
    <property type="entry name" value="OSTEOCLAST-ASSOCIATED IMMUNOGLOBULIN-LIKE RECEPTOR"/>
    <property type="match status" value="1"/>
</dbReference>
<protein>
    <recommendedName>
        <fullName evidence="6">Ig-like domain-containing protein</fullName>
    </recommendedName>
</protein>
<evidence type="ECO:0008006" key="6">
    <source>
        <dbReference type="Google" id="ProtNLM"/>
    </source>
</evidence>
<keyword evidence="5" id="KW-1185">Reference proteome</keyword>
<dbReference type="OMA" id="AFTINIH"/>
<accession>A0A401RNR0</accession>
<dbReference type="EMBL" id="BEZZ01001613">
    <property type="protein sequence ID" value="GCC19821.1"/>
    <property type="molecule type" value="Genomic_DNA"/>
</dbReference>
<proteinExistence type="predicted"/>
<name>A0A401RNR0_CHIPU</name>
<dbReference type="PANTHER" id="PTHR11738">
    <property type="entry name" value="MHC CLASS I NK CELL RECEPTOR"/>
    <property type="match status" value="1"/>
</dbReference>
<dbReference type="Gene3D" id="2.60.40.10">
    <property type="entry name" value="Immunoglobulins"/>
    <property type="match status" value="1"/>
</dbReference>
<gene>
    <name evidence="4" type="ORF">chiPu_0018555</name>
</gene>
<evidence type="ECO:0000256" key="1">
    <source>
        <dbReference type="ARBA" id="ARBA00023157"/>
    </source>
</evidence>
<evidence type="ECO:0000313" key="4">
    <source>
        <dbReference type="EMBL" id="GCC19821.1"/>
    </source>
</evidence>
<feature type="signal peptide" evidence="3">
    <location>
        <begin position="1"/>
        <end position="19"/>
    </location>
</feature>
<organism evidence="4 5">
    <name type="scientific">Chiloscyllium punctatum</name>
    <name type="common">Brownbanded bambooshark</name>
    <name type="synonym">Hemiscyllium punctatum</name>
    <dbReference type="NCBI Taxonomy" id="137246"/>
    <lineage>
        <taxon>Eukaryota</taxon>
        <taxon>Metazoa</taxon>
        <taxon>Chordata</taxon>
        <taxon>Craniata</taxon>
        <taxon>Vertebrata</taxon>
        <taxon>Chondrichthyes</taxon>
        <taxon>Elasmobranchii</taxon>
        <taxon>Galeomorphii</taxon>
        <taxon>Galeoidea</taxon>
        <taxon>Orectolobiformes</taxon>
        <taxon>Hemiscylliidae</taxon>
        <taxon>Chiloscyllium</taxon>
    </lineage>
</organism>
<dbReference type="OrthoDB" id="6151406at2759"/>
<dbReference type="SUPFAM" id="SSF48726">
    <property type="entry name" value="Immunoglobulin"/>
    <property type="match status" value="1"/>
</dbReference>
<dbReference type="AlphaFoldDB" id="A0A401RNR0"/>
<keyword evidence="2" id="KW-1133">Transmembrane helix</keyword>
<sequence length="345" mass="38566">MFTFSIFLTTVHFHILVEMQDIYDFPKPVLSLSPSYGVFLEGEATSVNCSCQCPVTRVQLCYDFKCSHNDLLEGQCETSFQLKPLNRGKASYMCECLLLLENGIWKRSGFTDPVQIHVGDQLSKPNIKALPDSDANASRDNVLISCQGDIRPSGGIFYFYNSRRKDFRQIHHVTGLEDTAAFTINIHEHSSAGNYSCRYETKVNGRAILSPLSQSVSVTEKRKDDHRSKAAQKRLYVFVGLGCAAVIIVLLVVLCLLIVKKGQHKRQNIQRAASIAIQIADSKDQDGIYDNANLIYFNSMGEHSKVHDNNCESVTYAALNIEGSNQNTSASVVREELCVYMDVKT</sequence>
<evidence type="ECO:0000256" key="2">
    <source>
        <dbReference type="SAM" id="Phobius"/>
    </source>
</evidence>
<reference evidence="4 5" key="1">
    <citation type="journal article" date="2018" name="Nat. Ecol. Evol.">
        <title>Shark genomes provide insights into elasmobranch evolution and the origin of vertebrates.</title>
        <authorList>
            <person name="Hara Y"/>
            <person name="Yamaguchi K"/>
            <person name="Onimaru K"/>
            <person name="Kadota M"/>
            <person name="Koyanagi M"/>
            <person name="Keeley SD"/>
            <person name="Tatsumi K"/>
            <person name="Tanaka K"/>
            <person name="Motone F"/>
            <person name="Kageyama Y"/>
            <person name="Nozu R"/>
            <person name="Adachi N"/>
            <person name="Nishimura O"/>
            <person name="Nakagawa R"/>
            <person name="Tanegashima C"/>
            <person name="Kiyatake I"/>
            <person name="Matsumoto R"/>
            <person name="Murakumo K"/>
            <person name="Nishida K"/>
            <person name="Terakita A"/>
            <person name="Kuratani S"/>
            <person name="Sato K"/>
            <person name="Hyodo S Kuraku.S."/>
        </authorList>
    </citation>
    <scope>NUCLEOTIDE SEQUENCE [LARGE SCALE GENOMIC DNA]</scope>
</reference>
<feature type="chain" id="PRO_5019225903" description="Ig-like domain-containing protein" evidence="3">
    <location>
        <begin position="20"/>
        <end position="345"/>
    </location>
</feature>
<evidence type="ECO:0000256" key="3">
    <source>
        <dbReference type="SAM" id="SignalP"/>
    </source>
</evidence>
<dbReference type="GO" id="GO:0002764">
    <property type="term" value="P:immune response-regulating signaling pathway"/>
    <property type="evidence" value="ECO:0007669"/>
    <property type="project" value="TreeGrafter"/>
</dbReference>